<feature type="region of interest" description="Disordered" evidence="9">
    <location>
        <begin position="87"/>
        <end position="107"/>
    </location>
</feature>
<dbReference type="SMART" id="SM00297">
    <property type="entry name" value="BROMO"/>
    <property type="match status" value="1"/>
</dbReference>
<proteinExistence type="predicted"/>
<keyword evidence="3 8" id="KW-0175">Coiled coil</keyword>
<dbReference type="EMBL" id="CM002927">
    <property type="protein sequence ID" value="KGN49348.1"/>
    <property type="molecule type" value="Genomic_DNA"/>
</dbReference>
<dbReference type="InterPro" id="IPR036427">
    <property type="entry name" value="Bromodomain-like_sf"/>
</dbReference>
<evidence type="ECO:0000259" key="10">
    <source>
        <dbReference type="PROSITE" id="PS50014"/>
    </source>
</evidence>
<feature type="compositionally biased region" description="Basic and acidic residues" evidence="9">
    <location>
        <begin position="355"/>
        <end position="374"/>
    </location>
</feature>
<feature type="compositionally biased region" description="Basic and acidic residues" evidence="9">
    <location>
        <begin position="87"/>
        <end position="105"/>
    </location>
</feature>
<dbReference type="Gramene" id="KGN49348">
    <property type="protein sequence ID" value="KGN49348"/>
    <property type="gene ID" value="Csa_6G520460"/>
</dbReference>
<evidence type="ECO:0000256" key="8">
    <source>
        <dbReference type="SAM" id="Coils"/>
    </source>
</evidence>
<protein>
    <recommendedName>
        <fullName evidence="10">Bromo domain-containing protein</fullName>
    </recommendedName>
</protein>
<feature type="region of interest" description="Disordered" evidence="9">
    <location>
        <begin position="216"/>
        <end position="304"/>
    </location>
</feature>
<dbReference type="PROSITE" id="PS50014">
    <property type="entry name" value="BROMODOMAIN_2"/>
    <property type="match status" value="1"/>
</dbReference>
<feature type="compositionally biased region" description="Polar residues" evidence="9">
    <location>
        <begin position="235"/>
        <end position="263"/>
    </location>
</feature>
<dbReference type="PANTHER" id="PTHR46136">
    <property type="entry name" value="TRANSCRIPTION FACTOR GTE8"/>
    <property type="match status" value="1"/>
</dbReference>
<comment type="subcellular location">
    <subcellularLocation>
        <location evidence="1">Nucleus</location>
    </subcellularLocation>
</comment>
<feature type="region of interest" description="Disordered" evidence="9">
    <location>
        <begin position="324"/>
        <end position="385"/>
    </location>
</feature>
<dbReference type="CDD" id="cd05506">
    <property type="entry name" value="Bromo_plant1"/>
    <property type="match status" value="1"/>
</dbReference>
<evidence type="ECO:0000313" key="11">
    <source>
        <dbReference type="EMBL" id="KGN49348.1"/>
    </source>
</evidence>
<keyword evidence="5" id="KW-0804">Transcription</keyword>
<dbReference type="InterPro" id="IPR037377">
    <property type="entry name" value="GTE_bromo"/>
</dbReference>
<evidence type="ECO:0000256" key="3">
    <source>
        <dbReference type="ARBA" id="ARBA00023054"/>
    </source>
</evidence>
<accession>A0A0A0KID9</accession>
<keyword evidence="4 7" id="KW-0103">Bromodomain</keyword>
<dbReference type="eggNOG" id="KOG1474">
    <property type="taxonomic scope" value="Eukaryota"/>
</dbReference>
<evidence type="ECO:0000256" key="7">
    <source>
        <dbReference type="PROSITE-ProRule" id="PRU00035"/>
    </source>
</evidence>
<reference evidence="11 12" key="1">
    <citation type="journal article" date="2009" name="Nat. Genet.">
        <title>The genome of the cucumber, Cucumis sativus L.</title>
        <authorList>
            <person name="Huang S."/>
            <person name="Li R."/>
            <person name="Zhang Z."/>
            <person name="Li L."/>
            <person name="Gu X."/>
            <person name="Fan W."/>
            <person name="Lucas W.J."/>
            <person name="Wang X."/>
            <person name="Xie B."/>
            <person name="Ni P."/>
            <person name="Ren Y."/>
            <person name="Zhu H."/>
            <person name="Li J."/>
            <person name="Lin K."/>
            <person name="Jin W."/>
            <person name="Fei Z."/>
            <person name="Li G."/>
            <person name="Staub J."/>
            <person name="Kilian A."/>
            <person name="van der Vossen E.A."/>
            <person name="Wu Y."/>
            <person name="Guo J."/>
            <person name="He J."/>
            <person name="Jia Z."/>
            <person name="Ren Y."/>
            <person name="Tian G."/>
            <person name="Lu Y."/>
            <person name="Ruan J."/>
            <person name="Qian W."/>
            <person name="Wang M."/>
            <person name="Huang Q."/>
            <person name="Li B."/>
            <person name="Xuan Z."/>
            <person name="Cao J."/>
            <person name="Asan"/>
            <person name="Wu Z."/>
            <person name="Zhang J."/>
            <person name="Cai Q."/>
            <person name="Bai Y."/>
            <person name="Zhao B."/>
            <person name="Han Y."/>
            <person name="Li Y."/>
            <person name="Li X."/>
            <person name="Wang S."/>
            <person name="Shi Q."/>
            <person name="Liu S."/>
            <person name="Cho W.K."/>
            <person name="Kim J.Y."/>
            <person name="Xu Y."/>
            <person name="Heller-Uszynska K."/>
            <person name="Miao H."/>
            <person name="Cheng Z."/>
            <person name="Zhang S."/>
            <person name="Wu J."/>
            <person name="Yang Y."/>
            <person name="Kang H."/>
            <person name="Li M."/>
            <person name="Liang H."/>
            <person name="Ren X."/>
            <person name="Shi Z."/>
            <person name="Wen M."/>
            <person name="Jian M."/>
            <person name="Yang H."/>
            <person name="Zhang G."/>
            <person name="Yang Z."/>
            <person name="Chen R."/>
            <person name="Liu S."/>
            <person name="Li J."/>
            <person name="Ma L."/>
            <person name="Liu H."/>
            <person name="Zhou Y."/>
            <person name="Zhao J."/>
            <person name="Fang X."/>
            <person name="Li G."/>
            <person name="Fang L."/>
            <person name="Li Y."/>
            <person name="Liu D."/>
            <person name="Zheng H."/>
            <person name="Zhang Y."/>
            <person name="Qin N."/>
            <person name="Li Z."/>
            <person name="Yang G."/>
            <person name="Yang S."/>
            <person name="Bolund L."/>
            <person name="Kristiansen K."/>
            <person name="Zheng H."/>
            <person name="Li S."/>
            <person name="Zhang X."/>
            <person name="Yang H."/>
            <person name="Wang J."/>
            <person name="Sun R."/>
            <person name="Zhang B."/>
            <person name="Jiang S."/>
            <person name="Wang J."/>
            <person name="Du Y."/>
            <person name="Li S."/>
        </authorList>
    </citation>
    <scope>NUCLEOTIDE SEQUENCE [LARGE SCALE GENOMIC DNA]</scope>
    <source>
        <strain evidence="12">cv. 9930</strain>
    </source>
</reference>
<dbReference type="OrthoDB" id="21449at2759"/>
<evidence type="ECO:0000313" key="12">
    <source>
        <dbReference type="Proteomes" id="UP000029981"/>
    </source>
</evidence>
<dbReference type="SUPFAM" id="SSF47370">
    <property type="entry name" value="Bromodomain"/>
    <property type="match status" value="1"/>
</dbReference>
<dbReference type="AlphaFoldDB" id="A0A0A0KID9"/>
<evidence type="ECO:0000256" key="2">
    <source>
        <dbReference type="ARBA" id="ARBA00023015"/>
    </source>
</evidence>
<name>A0A0A0KID9_CUCSA</name>
<evidence type="ECO:0000256" key="5">
    <source>
        <dbReference type="ARBA" id="ARBA00023163"/>
    </source>
</evidence>
<dbReference type="STRING" id="3659.A0A0A0KID9"/>
<dbReference type="PRINTS" id="PR00503">
    <property type="entry name" value="BROMODOMAIN"/>
</dbReference>
<evidence type="ECO:0000256" key="1">
    <source>
        <dbReference type="ARBA" id="ARBA00004123"/>
    </source>
</evidence>
<evidence type="ECO:0000256" key="9">
    <source>
        <dbReference type="SAM" id="MobiDB-lite"/>
    </source>
</evidence>
<dbReference type="InterPro" id="IPR001487">
    <property type="entry name" value="Bromodomain"/>
</dbReference>
<feature type="domain" description="Bromo" evidence="10">
    <location>
        <begin position="119"/>
        <end position="191"/>
    </location>
</feature>
<dbReference type="OMA" id="WELNPPG"/>
<reference evidence="11 12" key="4">
    <citation type="journal article" date="2011" name="BMC Genomics">
        <title>RNA-Seq improves annotation of protein-coding genes in the cucumber genome.</title>
        <authorList>
            <person name="Li Z."/>
            <person name="Zhang Z."/>
            <person name="Yan P."/>
            <person name="Huang S."/>
            <person name="Fei Z."/>
            <person name="Lin K."/>
        </authorList>
    </citation>
    <scope>NUCLEOTIDE SEQUENCE [LARGE SCALE GENOMIC DNA]</scope>
    <source>
        <strain evidence="12">cv. 9930</strain>
    </source>
</reference>
<dbReference type="GO" id="GO:0005634">
    <property type="term" value="C:nucleus"/>
    <property type="evidence" value="ECO:0007669"/>
    <property type="project" value="UniProtKB-SubCell"/>
</dbReference>
<organism evidence="11 12">
    <name type="scientific">Cucumis sativus</name>
    <name type="common">Cucumber</name>
    <dbReference type="NCBI Taxonomy" id="3659"/>
    <lineage>
        <taxon>Eukaryota</taxon>
        <taxon>Viridiplantae</taxon>
        <taxon>Streptophyta</taxon>
        <taxon>Embryophyta</taxon>
        <taxon>Tracheophyta</taxon>
        <taxon>Spermatophyta</taxon>
        <taxon>Magnoliopsida</taxon>
        <taxon>eudicotyledons</taxon>
        <taxon>Gunneridae</taxon>
        <taxon>Pentapetalae</taxon>
        <taxon>rosids</taxon>
        <taxon>fabids</taxon>
        <taxon>Cucurbitales</taxon>
        <taxon>Cucurbitaceae</taxon>
        <taxon>Benincaseae</taxon>
        <taxon>Cucumis</taxon>
    </lineage>
</organism>
<dbReference type="Pfam" id="PF00439">
    <property type="entry name" value="Bromodomain"/>
    <property type="match status" value="1"/>
</dbReference>
<feature type="coiled-coil region" evidence="8">
    <location>
        <begin position="420"/>
        <end position="497"/>
    </location>
</feature>
<dbReference type="PANTHER" id="PTHR46136:SF19">
    <property type="entry name" value="TRANSCRIPTION FACTOR GTE12"/>
    <property type="match status" value="1"/>
</dbReference>
<dbReference type="Gene3D" id="1.20.920.10">
    <property type="entry name" value="Bromodomain-like"/>
    <property type="match status" value="1"/>
</dbReference>
<gene>
    <name evidence="11" type="ORF">Csa_6G520460</name>
</gene>
<keyword evidence="6" id="KW-0539">Nucleus</keyword>
<evidence type="ECO:0000256" key="4">
    <source>
        <dbReference type="ARBA" id="ARBA00023117"/>
    </source>
</evidence>
<evidence type="ECO:0000256" key="6">
    <source>
        <dbReference type="ARBA" id="ARBA00023242"/>
    </source>
</evidence>
<dbReference type="Proteomes" id="UP000029981">
    <property type="component" value="Chromosome 6"/>
</dbReference>
<feature type="compositionally biased region" description="Polar residues" evidence="9">
    <location>
        <begin position="284"/>
        <end position="300"/>
    </location>
</feature>
<reference evidence="11 12" key="2">
    <citation type="journal article" date="2009" name="PLoS ONE">
        <title>An integrated genetic and cytogenetic map of the cucumber genome.</title>
        <authorList>
            <person name="Ren Y."/>
            <person name="Zhang Z."/>
            <person name="Liu J."/>
            <person name="Staub J.E."/>
            <person name="Han Y."/>
            <person name="Cheng Z."/>
            <person name="Li X."/>
            <person name="Lu J."/>
            <person name="Miao H."/>
            <person name="Kang H."/>
            <person name="Xie B."/>
            <person name="Gu X."/>
            <person name="Wang X."/>
            <person name="Du Y."/>
            <person name="Jin W."/>
            <person name="Huang S."/>
        </authorList>
    </citation>
    <scope>NUCLEOTIDE SEQUENCE [LARGE SCALE GENOMIC DNA]</scope>
    <source>
        <strain evidence="12">cv. 9930</strain>
    </source>
</reference>
<keyword evidence="2" id="KW-0805">Transcription regulation</keyword>
<sequence>MIATETIVPSKKLKIKFGGKRVEDHPGPQSCEFGKLVGQKLSFMGRNGLKVDGSGRFKYSLNTFSNGKTLAAACCKSKSSITIADKRRATEDIESPREKKQKLDRGTTQQCSSILKTLMTHRFGWVFNQPVDPVALKIPDYFSIITDPMDLGTVKSKLERNLYQASEEFAADIRLTFSNAMLYNPSGNHVHKMAKELLENFEKKWILPKEKWVSGRSNFQREKPSNGPPGEKISRTPSSHSSLLNKKSTGSEENVSKLFSNVNGAEVDRSSPTCAPKPPRKNFHTGTETGSNDASSSFDKQTPRHKCSGCGTIMPCHCVSSSSLDHVSSGGENSDVNDSCRRDSQTSGLSASHKSKSDTDSDGIRSVLEDEGKPPYDQSLARGANSTSEVCSTPVFDVQLSPKKALRAAMLKSRFAETILKAQQKTLLDLGDKVDQLKIQQEKERLERKQREERERIEAQIKAADMALRLKAEAEKKQQRERDREAARIALQKIERTVDLDQNLEILKELEKLCGGFLFIQHHRAMVKRSLDDCQLENPLERLGLFIKDEFLDDDEETIYSVNGKEREVFSRS</sequence>
<keyword evidence="12" id="KW-1185">Reference proteome</keyword>
<reference evidence="11 12" key="3">
    <citation type="journal article" date="2010" name="BMC Genomics">
        <title>Transcriptome sequencing and comparative analysis of cucumber flowers with different sex types.</title>
        <authorList>
            <person name="Guo S."/>
            <person name="Zheng Y."/>
            <person name="Joung J.G."/>
            <person name="Liu S."/>
            <person name="Zhang Z."/>
            <person name="Crasta O.R."/>
            <person name="Sobral B.W."/>
            <person name="Xu Y."/>
            <person name="Huang S."/>
            <person name="Fei Z."/>
        </authorList>
    </citation>
    <scope>NUCLEOTIDE SEQUENCE [LARGE SCALE GENOMIC DNA]</scope>
    <source>
        <strain evidence="12">cv. 9930</strain>
    </source>
</reference>
<dbReference type="InterPro" id="IPR052442">
    <property type="entry name" value="Env_Response_Regulator"/>
</dbReference>